<dbReference type="GO" id="GO:0005634">
    <property type="term" value="C:nucleus"/>
    <property type="evidence" value="ECO:0007669"/>
    <property type="project" value="TreeGrafter"/>
</dbReference>
<dbReference type="SUPFAM" id="SSF47212">
    <property type="entry name" value="FKBP12-rapamycin-binding domain of FKBP-rapamycin-associated protein (FRAP)"/>
    <property type="match status" value="1"/>
</dbReference>
<dbReference type="InterPro" id="IPR011009">
    <property type="entry name" value="Kinase-like_dom_sf"/>
</dbReference>
<dbReference type="Pfam" id="PF02259">
    <property type="entry name" value="FAT"/>
    <property type="match status" value="1"/>
</dbReference>
<dbReference type="GO" id="GO:0005524">
    <property type="term" value="F:ATP binding"/>
    <property type="evidence" value="ECO:0007669"/>
    <property type="project" value="UniProtKB-KW"/>
</dbReference>
<dbReference type="GO" id="GO:1905356">
    <property type="term" value="P:regulation of snRNA pseudouridine synthesis"/>
    <property type="evidence" value="ECO:0007669"/>
    <property type="project" value="EnsemblFungi"/>
</dbReference>
<dbReference type="EMBL" id="LLZZ01000172">
    <property type="protein sequence ID" value="KTA96398.1"/>
    <property type="molecule type" value="Genomic_DNA"/>
</dbReference>
<dbReference type="PANTHER" id="PTHR11139">
    <property type="entry name" value="ATAXIA TELANGIECTASIA MUTATED ATM -RELATED"/>
    <property type="match status" value="1"/>
</dbReference>
<dbReference type="GO" id="GO:0038202">
    <property type="term" value="P:TORC1 signaling"/>
    <property type="evidence" value="ECO:0007669"/>
    <property type="project" value="TreeGrafter"/>
</dbReference>
<organism evidence="15 16">
    <name type="scientific">Candida glabrata</name>
    <name type="common">Yeast</name>
    <name type="synonym">Torulopsis glabrata</name>
    <dbReference type="NCBI Taxonomy" id="5478"/>
    <lineage>
        <taxon>Eukaryota</taxon>
        <taxon>Fungi</taxon>
        <taxon>Dikarya</taxon>
        <taxon>Ascomycota</taxon>
        <taxon>Saccharomycotina</taxon>
        <taxon>Saccharomycetes</taxon>
        <taxon>Saccharomycetales</taxon>
        <taxon>Saccharomycetaceae</taxon>
        <taxon>Nakaseomyces</taxon>
    </lineage>
</organism>
<feature type="domain" description="FAT" evidence="13">
    <location>
        <begin position="1335"/>
        <end position="1920"/>
    </location>
</feature>
<comment type="catalytic activity">
    <reaction evidence="9">
        <text>L-seryl-[protein] + ATP = O-phospho-L-seryl-[protein] + ADP + H(+)</text>
        <dbReference type="Rhea" id="RHEA:17989"/>
        <dbReference type="Rhea" id="RHEA-COMP:9863"/>
        <dbReference type="Rhea" id="RHEA-COMP:11604"/>
        <dbReference type="ChEBI" id="CHEBI:15378"/>
        <dbReference type="ChEBI" id="CHEBI:29999"/>
        <dbReference type="ChEBI" id="CHEBI:30616"/>
        <dbReference type="ChEBI" id="CHEBI:83421"/>
        <dbReference type="ChEBI" id="CHEBI:456216"/>
        <dbReference type="EC" id="2.7.11.1"/>
    </reaction>
</comment>
<proteinExistence type="inferred from homology"/>
<dbReference type="GO" id="GO:0005886">
    <property type="term" value="C:plasma membrane"/>
    <property type="evidence" value="ECO:0007669"/>
    <property type="project" value="EnsemblFungi"/>
</dbReference>
<evidence type="ECO:0000259" key="12">
    <source>
        <dbReference type="PROSITE" id="PS50290"/>
    </source>
</evidence>
<dbReference type="InterPro" id="IPR009076">
    <property type="entry name" value="FRB_dom"/>
</dbReference>
<dbReference type="PROSITE" id="PS00915">
    <property type="entry name" value="PI3_4_KINASE_1"/>
    <property type="match status" value="1"/>
</dbReference>
<dbReference type="VEuPathDB" id="FungiDB:GWK60_K00363"/>
<dbReference type="VEuPathDB" id="FungiDB:B1J91_K00517g"/>
<dbReference type="VEuPathDB" id="FungiDB:CAGL0K00517g"/>
<evidence type="ECO:0000256" key="7">
    <source>
        <dbReference type="ARBA" id="ARBA00022840"/>
    </source>
</evidence>
<evidence type="ECO:0000256" key="8">
    <source>
        <dbReference type="ARBA" id="ARBA00047899"/>
    </source>
</evidence>
<dbReference type="Pfam" id="PF23593">
    <property type="entry name" value="HEAT_ATR"/>
    <property type="match status" value="1"/>
</dbReference>
<keyword evidence="2 10" id="KW-0723">Serine/threonine-protein kinase</keyword>
<keyword evidence="7 10" id="KW-0067">ATP-binding</keyword>
<name>A0A0W0CNQ9_CANGB</name>
<feature type="region of interest" description="Disordered" evidence="11">
    <location>
        <begin position="1"/>
        <end position="59"/>
    </location>
</feature>
<dbReference type="GO" id="GO:0016242">
    <property type="term" value="P:negative regulation of macroautophagy"/>
    <property type="evidence" value="ECO:0007669"/>
    <property type="project" value="TreeGrafter"/>
</dbReference>
<dbReference type="Pfam" id="PF11865">
    <property type="entry name" value="mTOR_dom"/>
    <property type="match status" value="1"/>
</dbReference>
<dbReference type="InterPro" id="IPR026683">
    <property type="entry name" value="TOR_cat"/>
</dbReference>
<evidence type="ECO:0000256" key="3">
    <source>
        <dbReference type="ARBA" id="ARBA00022679"/>
    </source>
</evidence>
<dbReference type="SUPFAM" id="SSF48371">
    <property type="entry name" value="ARM repeat"/>
    <property type="match status" value="1"/>
</dbReference>
<comment type="catalytic activity">
    <reaction evidence="8 10">
        <text>L-threonyl-[protein] + ATP = O-phospho-L-threonyl-[protein] + ADP + H(+)</text>
        <dbReference type="Rhea" id="RHEA:46608"/>
        <dbReference type="Rhea" id="RHEA-COMP:11060"/>
        <dbReference type="Rhea" id="RHEA-COMP:11605"/>
        <dbReference type="ChEBI" id="CHEBI:15378"/>
        <dbReference type="ChEBI" id="CHEBI:30013"/>
        <dbReference type="ChEBI" id="CHEBI:30616"/>
        <dbReference type="ChEBI" id="CHEBI:61977"/>
        <dbReference type="ChEBI" id="CHEBI:456216"/>
        <dbReference type="EC" id="2.7.11.1"/>
    </reaction>
</comment>
<dbReference type="VEuPathDB" id="FungiDB:GVI51_K00363"/>
<evidence type="ECO:0000256" key="2">
    <source>
        <dbReference type="ARBA" id="ARBA00022527"/>
    </source>
</evidence>
<dbReference type="InterPro" id="IPR016024">
    <property type="entry name" value="ARM-type_fold"/>
</dbReference>
<evidence type="ECO:0000256" key="6">
    <source>
        <dbReference type="ARBA" id="ARBA00022777"/>
    </source>
</evidence>
<dbReference type="SMART" id="SM01343">
    <property type="entry name" value="FATC"/>
    <property type="match status" value="1"/>
</dbReference>
<dbReference type="Gene3D" id="1.25.10.10">
    <property type="entry name" value="Leucine-rich Repeat Variant"/>
    <property type="match status" value="3"/>
</dbReference>
<dbReference type="InterPro" id="IPR018936">
    <property type="entry name" value="PI3/4_kinase_CS"/>
</dbReference>
<dbReference type="Pfam" id="PF02260">
    <property type="entry name" value="FATC"/>
    <property type="match status" value="1"/>
</dbReference>
<evidence type="ECO:0000256" key="1">
    <source>
        <dbReference type="ARBA" id="ARBA00011031"/>
    </source>
</evidence>
<evidence type="ECO:0000256" key="5">
    <source>
        <dbReference type="ARBA" id="ARBA00022741"/>
    </source>
</evidence>
<dbReference type="PROSITE" id="PS51189">
    <property type="entry name" value="FAT"/>
    <property type="match status" value="1"/>
</dbReference>
<dbReference type="GO" id="GO:0042254">
    <property type="term" value="P:ribosome biogenesis"/>
    <property type="evidence" value="ECO:0007669"/>
    <property type="project" value="EnsemblFungi"/>
</dbReference>
<dbReference type="SUPFAM" id="SSF56112">
    <property type="entry name" value="Protein kinase-like (PK-like)"/>
    <property type="match status" value="1"/>
</dbReference>
<dbReference type="Proteomes" id="UP000054886">
    <property type="component" value="Unassembled WGS sequence"/>
</dbReference>
<dbReference type="GO" id="GO:0106310">
    <property type="term" value="F:protein serine kinase activity"/>
    <property type="evidence" value="ECO:0007669"/>
    <property type="project" value="RHEA"/>
</dbReference>
<dbReference type="Pfam" id="PF00454">
    <property type="entry name" value="PI3_PI4_kinase"/>
    <property type="match status" value="1"/>
</dbReference>
<dbReference type="InterPro" id="IPR011989">
    <property type="entry name" value="ARM-like"/>
</dbReference>
<dbReference type="InterPro" id="IPR050517">
    <property type="entry name" value="DDR_Repair_Kinase"/>
</dbReference>
<keyword evidence="5 10" id="KW-0547">Nucleotide-binding</keyword>
<evidence type="ECO:0000259" key="14">
    <source>
        <dbReference type="PROSITE" id="PS51190"/>
    </source>
</evidence>
<dbReference type="FunFam" id="1.10.1070.11:FF:000029">
    <property type="entry name" value="Serine/threonine-protein kinase TOR"/>
    <property type="match status" value="1"/>
</dbReference>
<dbReference type="InterPro" id="IPR000403">
    <property type="entry name" value="PI3/4_kinase_cat_dom"/>
</dbReference>
<keyword evidence="6 10" id="KW-0418">Kinase</keyword>
<dbReference type="FunFam" id="3.30.1010.10:FF:000006">
    <property type="entry name" value="Serine/threonine-protein kinase TOR"/>
    <property type="match status" value="1"/>
</dbReference>
<comment type="similarity">
    <text evidence="1 10">Belongs to the PI3/PI4-kinase family.</text>
</comment>
<dbReference type="GO" id="GO:0000329">
    <property type="term" value="C:fungal-type vacuole membrane"/>
    <property type="evidence" value="ECO:0007669"/>
    <property type="project" value="EnsemblFungi"/>
</dbReference>
<dbReference type="GO" id="GO:0031932">
    <property type="term" value="C:TORC2 complex"/>
    <property type="evidence" value="ECO:0007669"/>
    <property type="project" value="EnsemblFungi"/>
</dbReference>
<evidence type="ECO:0000313" key="15">
    <source>
        <dbReference type="EMBL" id="KTA96398.1"/>
    </source>
</evidence>
<dbReference type="GO" id="GO:0004674">
    <property type="term" value="F:protein serine/threonine kinase activity"/>
    <property type="evidence" value="ECO:0007669"/>
    <property type="project" value="UniProtKB-KW"/>
</dbReference>
<evidence type="ECO:0000256" key="11">
    <source>
        <dbReference type="SAM" id="MobiDB-lite"/>
    </source>
</evidence>
<dbReference type="PROSITE" id="PS51190">
    <property type="entry name" value="FATC"/>
    <property type="match status" value="1"/>
</dbReference>
<dbReference type="SMART" id="SM01345">
    <property type="entry name" value="Rapamycin_bind"/>
    <property type="match status" value="1"/>
</dbReference>
<gene>
    <name evidence="15" type="ORF">AO440_003272</name>
</gene>
<dbReference type="GO" id="GO:0035025">
    <property type="term" value="P:positive regulation of Rho protein signal transduction"/>
    <property type="evidence" value="ECO:0007669"/>
    <property type="project" value="EnsemblFungi"/>
</dbReference>
<dbReference type="GO" id="GO:0030950">
    <property type="term" value="P:establishment or maintenance of actin cytoskeleton polarity"/>
    <property type="evidence" value="ECO:0007669"/>
    <property type="project" value="EnsemblFungi"/>
</dbReference>
<dbReference type="InterPro" id="IPR057564">
    <property type="entry name" value="HEAT_ATR"/>
</dbReference>
<dbReference type="InterPro" id="IPR036738">
    <property type="entry name" value="FRB_sf"/>
</dbReference>
<reference evidence="15 16" key="1">
    <citation type="submission" date="2015-10" db="EMBL/GenBank/DDBJ databases">
        <title>Draft genomes sequences of Candida glabrata isolates 1A, 1B, 2A, 2B, 3A and 3B.</title>
        <authorList>
            <person name="Haavelsrud O.E."/>
            <person name="Gaustad P."/>
        </authorList>
    </citation>
    <scope>NUCLEOTIDE SEQUENCE [LARGE SCALE GENOMIC DNA]</scope>
    <source>
        <strain evidence="15">910700640</strain>
    </source>
</reference>
<keyword evidence="4" id="KW-0677">Repeat</keyword>
<feature type="domain" description="PI3K/PI4K catalytic" evidence="12">
    <location>
        <begin position="2094"/>
        <end position="2413"/>
    </location>
</feature>
<dbReference type="SMART" id="SM00146">
    <property type="entry name" value="PI3Kc"/>
    <property type="match status" value="1"/>
</dbReference>
<dbReference type="Gene3D" id="1.10.1070.11">
    <property type="entry name" value="Phosphatidylinositol 3-/4-kinase, catalytic domain"/>
    <property type="match status" value="1"/>
</dbReference>
<sequence>MQAILRKGADKRIKTGNKSNKLTVRKHRKSEEELSNVSAPGGDPTDNSTARRAASSANGEENAKFIDLENGWDDSDISPSNLYDLFERLKSDDQMVRTNTAMELRTSIISIAREIPTDQFQRFINTLNNKIFELIHGSSSNEKMGGILAVDSLIDFYLEIGELSNQTTRLANYLRVLIPSNDIDVMRLATQTLGKLALPRGTVTSEFVDFEVKTCLEWLTASTDNPPLNFKQEYRRHAAILILYSLIENSPYLLFPYINPILDNIWGSLKDTKLIIRRDAAETMRKCMETLQSRDPQNAREWYQRSFSTATQGLNSNNIESIHATLLTFKELLNLKDSYIKDKYSQIFQVVIKFRDHKNDIVRREVYAILPLLAMNDSDIFASKYLDPTMSFYLKVLKDMDSSTANNADKEAIFISIGDLSENVRSKMHSYIHQLEINLREGLQTKYKIRKHYEKALFYCIIKLTAALGPAIATNINKGFLDLILSCPLSSHLLEVMATIKKSIPALSTSIDKRLIEIVHAYLSGERYNDGTNSQIMKTVSLPLARKWRDRDYCWKTGDQNSDNNDDFLLVQTLKMVDIIDPKHLVSEHTKMSIIAYIEHTHETVRKLAALKSVELYKLTEANLPDDEHALDTSATVLGKLLVLAITDPNSNIRLSILQSFDYHFSSQLAQPDNLRLLFCSVNDEVYTIRLEAIRVIGALTEFNPIYVVPEMQKIFLSFLTELKYSATNRKKENMLTLIHAVINSHPDTLVPFIKDCLDSLIQRLEDNSSAVATIAMKTIGALAEAVGPDITNYVHQLMPIIISTLHNQLNSIKRATAIKTLIQISSSTAYVIDPLIEYPELLGLLMNILKTESNMEIKRDIIQLIGTLGAIDPYKYRAVETNSKGVQKIDTTQHSTAIDLLIKGMSPSNEEFYPSVVMHSLVKILNDNSLSSYHTNTLQTIMRIFQDMGVQSIIFLKILVPAIKSVVKTCPPSHLEFYFQQLSVLVNTVNHHIEPFTEDIFEIIADHFSITKLQVVIISLIESMSHLVKNNLKRFLPKTVNLFLNVLENDRSNQKMASVSIMKALIAFGKNLEDYSHLIIPTIVRICEYSQNHLRKISIVTFGKLAKCINLTELSSMIINALVRVLTNGDKSLIKVTMNTLCLLLLQLGNDFVVYIPTIHSVLIKNRIQHSIYDQLVNKLLNGEVLNTNILLDKDSEEKNKNINLQNNPRTEKFVVDQQILKSAWDCSQQKSKEDWQEWFRRLSVHTIRESASPSLRACSNLVSVYNPLARDLFNVSFSSCWNELNIGSREHILNSLCSALSSPQNPTEIYLILINLIEFMEHDMNPLPIPATITGEYAQKCNAFAKALHYKETEFIENEKPCIIESLIDINNQLHQPDASIGILKYAQQHYNLQLKETWYEKLQRWDDALQAYTDREKNGEDTPEVLMGKMRSLYALGNWSEITDLANDKWNTVPLHIQEKLSPIAAGSSWALHNWDDIEKYCSILQDNSIDKEFFSTVMCLHHNNFEEAEQHADNVNSLLVGEMSALINESYSRIYNSVAKCQTVAELKEIIKYKRLPRMSPKRKAMRETWNKRLLGCQQNIDVWQVILKTRSLVVNPEDDEEIWIKFANLCRRNGRMNMTRDVLNSLLKFNEMSENPDILQASPEVVYSYLKYKWDTGEKNSALNQLAIFIGKVIRDLGLHPEHIISNKTFQSKTNISPKERPKYQKLLATCFAKQGDWTIALDPNWSNTDPGSVLSSYLLATHFDPQWYKAWHNWALANFEVISMMSSTNKDTNYQKSNAPITSFYQIRNNIFEKNGETPYYNQFPSKLINNHVVSAIKGFFHSIALSDSSLLQDALRLLTLWFTFGSTSETTQAMQEGFNMVKISTWLEVLPQLISHIHQPNPLISRALLTLLSDLGKEHPQALVYPLTVAIKSESLSRQKAAISIIDNVRSHSPVLVDQAELLSRELIRVVALWNEMWYEGLEDASRHFFGENDNTKMLETLEPLYELLNKGPETIREISFKYAFGKDLTYAYEWVKKYKETGEVSNLNQAWDIYYSIFKKINKQLPQMETLELQHVSPKLLAAKNLELAMPGTYIPGTEIVTIESVNGTCEVISSKQRPRKIALKGSDGKEYLYVLKGHEDIRQDSLVMQLFGLVNTLLQNDIECFQRHLDIQQYAAIPLSPKTGLLGWVTESDTIHVLIKDYRDAKKMPLNIEHLVMLQMAPDYDSLTLLQKVEVFKYVLDNTQGFDLYNILWLKSKSSETWLERRTTYTRSLAVMSMTGYILGLGDRHPSNLMLNRNTGKVVHIDFGDCFEAAILREKFPEKVPFRLTRMLIKAMEVSGVEGSFRITCENVMRVLRDNKDSLMAILEAFAFDPLIRWGFDLPTEQIKKENDKHFKATESIYGIDEASSMSNITTTSVKDKKREYINTRAVLVLKRISSKLTGNDIPKHEDLDVAEQVDHLIEQAKSVENLCQHYIGWCPFW</sequence>
<dbReference type="InterPro" id="IPR014009">
    <property type="entry name" value="PIK_FAT"/>
</dbReference>
<dbReference type="CDD" id="cd05169">
    <property type="entry name" value="PIKKc_TOR"/>
    <property type="match status" value="1"/>
</dbReference>
<evidence type="ECO:0000256" key="9">
    <source>
        <dbReference type="ARBA" id="ARBA00048679"/>
    </source>
</evidence>
<dbReference type="Pfam" id="PF08771">
    <property type="entry name" value="FRB_dom"/>
    <property type="match status" value="1"/>
</dbReference>
<dbReference type="Gene3D" id="1.20.120.150">
    <property type="entry name" value="FKBP12-rapamycin binding domain"/>
    <property type="match status" value="1"/>
</dbReference>
<feature type="domain" description="FATC" evidence="14">
    <location>
        <begin position="2439"/>
        <end position="2471"/>
    </location>
</feature>
<dbReference type="InterPro" id="IPR003151">
    <property type="entry name" value="PIK-rel_kinase_FAT"/>
</dbReference>
<dbReference type="InterPro" id="IPR036940">
    <property type="entry name" value="PI3/4_kinase_cat_sf"/>
</dbReference>
<comment type="caution">
    <text evidence="15">The sequence shown here is derived from an EMBL/GenBank/DDBJ whole genome shotgun (WGS) entry which is preliminary data.</text>
</comment>
<protein>
    <recommendedName>
        <fullName evidence="10">Serine/threonine-protein kinase TOR</fullName>
        <ecNumber evidence="10">2.7.11.1</ecNumber>
    </recommendedName>
</protein>
<keyword evidence="3 10" id="KW-0808">Transferase</keyword>
<dbReference type="EC" id="2.7.11.1" evidence="10"/>
<dbReference type="GO" id="GO:0044877">
    <property type="term" value="F:protein-containing complex binding"/>
    <property type="evidence" value="ECO:0007669"/>
    <property type="project" value="InterPro"/>
</dbReference>
<evidence type="ECO:0000259" key="13">
    <source>
        <dbReference type="PROSITE" id="PS51189"/>
    </source>
</evidence>
<accession>A0A0W0CNQ9</accession>
<dbReference type="GO" id="GO:0031931">
    <property type="term" value="C:TORC1 complex"/>
    <property type="evidence" value="ECO:0007669"/>
    <property type="project" value="EnsemblFungi"/>
</dbReference>
<evidence type="ECO:0000256" key="10">
    <source>
        <dbReference type="RuleBase" id="RU364109"/>
    </source>
</evidence>
<dbReference type="PANTHER" id="PTHR11139:SF9">
    <property type="entry name" value="SERINE_THREONINE-PROTEIN KINASE MTOR"/>
    <property type="match status" value="1"/>
</dbReference>
<dbReference type="InterPro" id="IPR003152">
    <property type="entry name" value="FATC_dom"/>
</dbReference>
<evidence type="ECO:0000256" key="4">
    <source>
        <dbReference type="ARBA" id="ARBA00022737"/>
    </source>
</evidence>
<dbReference type="FunFam" id="1.20.120.150:FF:000001">
    <property type="entry name" value="Serine/threonine-protein kinase TOR"/>
    <property type="match status" value="1"/>
</dbReference>
<dbReference type="PROSITE" id="PS00916">
    <property type="entry name" value="PI3_4_KINASE_2"/>
    <property type="match status" value="1"/>
</dbReference>
<dbReference type="InterPro" id="IPR024585">
    <property type="entry name" value="mTOR_dom"/>
</dbReference>
<dbReference type="GO" id="GO:0006995">
    <property type="term" value="P:cellular response to nitrogen starvation"/>
    <property type="evidence" value="ECO:0007669"/>
    <property type="project" value="EnsemblFungi"/>
</dbReference>
<dbReference type="GO" id="GO:0045807">
    <property type="term" value="P:positive regulation of endocytosis"/>
    <property type="evidence" value="ECO:0007669"/>
    <property type="project" value="EnsemblFungi"/>
</dbReference>
<dbReference type="SMART" id="SM01346">
    <property type="entry name" value="DUF3385"/>
    <property type="match status" value="1"/>
</dbReference>
<evidence type="ECO:0000313" key="16">
    <source>
        <dbReference type="Proteomes" id="UP000054886"/>
    </source>
</evidence>
<dbReference type="PROSITE" id="PS50290">
    <property type="entry name" value="PI3_4_KINASE_3"/>
    <property type="match status" value="1"/>
</dbReference>